<protein>
    <submittedName>
        <fullName evidence="5">Thioredoxin reductase glit</fullName>
    </submittedName>
</protein>
<feature type="domain" description="FAD/NAD(P)-binding" evidence="4">
    <location>
        <begin position="7"/>
        <end position="299"/>
    </location>
</feature>
<evidence type="ECO:0000256" key="3">
    <source>
        <dbReference type="ARBA" id="ARBA00023002"/>
    </source>
</evidence>
<evidence type="ECO:0000259" key="4">
    <source>
        <dbReference type="Pfam" id="PF07992"/>
    </source>
</evidence>
<dbReference type="InterPro" id="IPR023753">
    <property type="entry name" value="FAD/NAD-binding_dom"/>
</dbReference>
<dbReference type="EMBL" id="JAGPXC010000001">
    <property type="protein sequence ID" value="KAH6658904.1"/>
    <property type="molecule type" value="Genomic_DNA"/>
</dbReference>
<dbReference type="GeneID" id="70123742"/>
<dbReference type="GO" id="GO:0097237">
    <property type="term" value="P:cellular response to toxic substance"/>
    <property type="evidence" value="ECO:0007669"/>
    <property type="project" value="UniProtKB-ARBA"/>
</dbReference>
<reference evidence="5" key="1">
    <citation type="journal article" date="2021" name="Nat. Commun.">
        <title>Genetic determinants of endophytism in the Arabidopsis root mycobiome.</title>
        <authorList>
            <person name="Mesny F."/>
            <person name="Miyauchi S."/>
            <person name="Thiergart T."/>
            <person name="Pickel B."/>
            <person name="Atanasova L."/>
            <person name="Karlsson M."/>
            <person name="Huettel B."/>
            <person name="Barry K.W."/>
            <person name="Haridas S."/>
            <person name="Chen C."/>
            <person name="Bauer D."/>
            <person name="Andreopoulos W."/>
            <person name="Pangilinan J."/>
            <person name="LaButti K."/>
            <person name="Riley R."/>
            <person name="Lipzen A."/>
            <person name="Clum A."/>
            <person name="Drula E."/>
            <person name="Henrissat B."/>
            <person name="Kohler A."/>
            <person name="Grigoriev I.V."/>
            <person name="Martin F.M."/>
            <person name="Hacquard S."/>
        </authorList>
    </citation>
    <scope>NUCLEOTIDE SEQUENCE</scope>
    <source>
        <strain evidence="5">MPI-SDFR-AT-0073</strain>
    </source>
</reference>
<organism evidence="5 6">
    <name type="scientific">Truncatella angustata</name>
    <dbReference type="NCBI Taxonomy" id="152316"/>
    <lineage>
        <taxon>Eukaryota</taxon>
        <taxon>Fungi</taxon>
        <taxon>Dikarya</taxon>
        <taxon>Ascomycota</taxon>
        <taxon>Pezizomycotina</taxon>
        <taxon>Sordariomycetes</taxon>
        <taxon>Xylariomycetidae</taxon>
        <taxon>Amphisphaeriales</taxon>
        <taxon>Sporocadaceae</taxon>
        <taxon>Truncatella</taxon>
    </lineage>
</organism>
<dbReference type="PRINTS" id="PR00469">
    <property type="entry name" value="PNDRDTASEII"/>
</dbReference>
<evidence type="ECO:0000256" key="1">
    <source>
        <dbReference type="ARBA" id="ARBA00009333"/>
    </source>
</evidence>
<dbReference type="RefSeq" id="XP_045963035.1">
    <property type="nucleotide sequence ID" value="XM_046094849.1"/>
</dbReference>
<keyword evidence="3" id="KW-0560">Oxidoreductase</keyword>
<accession>A0A9P8UVQ8</accession>
<comment type="similarity">
    <text evidence="1">Belongs to the class-II pyridine nucleotide-disulfide oxidoreductase family.</text>
</comment>
<keyword evidence="2" id="KW-0285">Flavoprotein</keyword>
<name>A0A9P8UVQ8_9PEZI</name>
<dbReference type="GO" id="GO:0016491">
    <property type="term" value="F:oxidoreductase activity"/>
    <property type="evidence" value="ECO:0007669"/>
    <property type="project" value="UniProtKB-KW"/>
</dbReference>
<evidence type="ECO:0000256" key="2">
    <source>
        <dbReference type="ARBA" id="ARBA00022630"/>
    </source>
</evidence>
<gene>
    <name evidence="5" type="ORF">BKA67DRAFT_1047</name>
</gene>
<dbReference type="Pfam" id="PF07992">
    <property type="entry name" value="Pyr_redox_2"/>
    <property type="match status" value="1"/>
</dbReference>
<dbReference type="AlphaFoldDB" id="A0A9P8UVQ8"/>
<evidence type="ECO:0000313" key="5">
    <source>
        <dbReference type="EMBL" id="KAH6658904.1"/>
    </source>
</evidence>
<keyword evidence="6" id="KW-1185">Reference proteome</keyword>
<dbReference type="InterPro" id="IPR036188">
    <property type="entry name" value="FAD/NAD-bd_sf"/>
</dbReference>
<dbReference type="PANTHER" id="PTHR48105">
    <property type="entry name" value="THIOREDOXIN REDUCTASE 1-RELATED-RELATED"/>
    <property type="match status" value="1"/>
</dbReference>
<dbReference type="InterPro" id="IPR050097">
    <property type="entry name" value="Ferredoxin-NADP_redctase_2"/>
</dbReference>
<dbReference type="PRINTS" id="PR00368">
    <property type="entry name" value="FADPNR"/>
</dbReference>
<comment type="caution">
    <text evidence="5">The sequence shown here is derived from an EMBL/GenBank/DDBJ whole genome shotgun (WGS) entry which is preliminary data.</text>
</comment>
<dbReference type="Gene3D" id="3.50.50.60">
    <property type="entry name" value="FAD/NAD(P)-binding domain"/>
    <property type="match status" value="2"/>
</dbReference>
<evidence type="ECO:0000313" key="6">
    <source>
        <dbReference type="Proteomes" id="UP000758603"/>
    </source>
</evidence>
<proteinExistence type="inferred from homology"/>
<dbReference type="OrthoDB" id="10260355at2759"/>
<dbReference type="SUPFAM" id="SSF51905">
    <property type="entry name" value="FAD/NAD(P)-binding domain"/>
    <property type="match status" value="1"/>
</dbReference>
<sequence>MSAPLVDVLILGAGPAGLATANGLARQLHTAIVFNSSNFRNSNAKHMHNVPGWDHRPPGEFRQKARSDILARYSTIQFKDVEVVLVRKLDTGYFEAVDADNGVYVGKKVVVATGVRDIMLDVPGYKELWGTGIFHCLFCHGYEERGHESAGVLAMGLMANPVHTPAISRMASRLAYKVNVYTNGNPEFGAELRELLKSTKNFNIENRKIVELKKNPAIPGDAGVLVTLEDGTVNREGFVAHAPETVQASPFAEQLGLELAPQGHIQTVAPFNSTNVPGVFAAGDGATFVKAVPSAIMMGGMAAVGIAHTLQAEEDVED</sequence>
<dbReference type="Proteomes" id="UP000758603">
    <property type="component" value="Unassembled WGS sequence"/>
</dbReference>